<evidence type="ECO:0000313" key="1">
    <source>
        <dbReference type="EMBL" id="EPF17857.1"/>
    </source>
</evidence>
<dbReference type="STRING" id="566551.HMPREF0201_01841"/>
<comment type="caution">
    <text evidence="1">The sequence shown here is derived from an EMBL/GenBank/DDBJ whole genome shotgun (WGS) entry which is preliminary data.</text>
</comment>
<dbReference type="HOGENOM" id="CLU_2823206_0_0_6"/>
<name>S3JCG6_9ENTR</name>
<reference evidence="1 2" key="1">
    <citation type="submission" date="2013-04" db="EMBL/GenBank/DDBJ databases">
        <authorList>
            <person name="Weinstock G."/>
            <person name="Sodergren E."/>
            <person name="Lobos E.A."/>
            <person name="Fulton L."/>
            <person name="Fulton R."/>
            <person name="Courtney L."/>
            <person name="Fronick C."/>
            <person name="O'Laughlin M."/>
            <person name="Godfrey J."/>
            <person name="Wilson R.M."/>
            <person name="Miner T."/>
            <person name="Farmer C."/>
            <person name="Delehaunty K."/>
            <person name="Cordes M."/>
            <person name="Minx P."/>
            <person name="Tomlinson C."/>
            <person name="Chen J."/>
            <person name="Wollam A."/>
            <person name="Pepin K.H."/>
            <person name="Palsikar V.B."/>
            <person name="Zhang X."/>
            <person name="Suruliraj S."/>
            <person name="Perna N.T."/>
            <person name="Plunkett G."/>
            <person name="Warren W."/>
            <person name="Mitreva M."/>
            <person name="Mardis E.R."/>
            <person name="Wilson R.K."/>
        </authorList>
    </citation>
    <scope>NUCLEOTIDE SEQUENCE [LARGE SCALE GENOMIC DNA]</scope>
    <source>
        <strain evidence="1 2">DSM 4568</strain>
    </source>
</reference>
<sequence>MAGYIVSRTGNDDGLVTSEKHVYVDRLGKQHRTIGSINYDANQAILNYGYITKDSFEDGCTVRLAN</sequence>
<dbReference type="AlphaFoldDB" id="S3JCG6"/>
<proteinExistence type="predicted"/>
<protein>
    <submittedName>
        <fullName evidence="1">Uncharacterized protein</fullName>
    </submittedName>
</protein>
<dbReference type="Proteomes" id="UP000014585">
    <property type="component" value="Unassembled WGS sequence"/>
</dbReference>
<dbReference type="EMBL" id="ATDT01000010">
    <property type="protein sequence ID" value="EPF17857.1"/>
    <property type="molecule type" value="Genomic_DNA"/>
</dbReference>
<dbReference type="PATRIC" id="fig|566551.4.peg.1695"/>
<gene>
    <name evidence="1" type="ORF">HMPREF0201_01841</name>
</gene>
<evidence type="ECO:0000313" key="2">
    <source>
        <dbReference type="Proteomes" id="UP000014585"/>
    </source>
</evidence>
<organism evidence="1 2">
    <name type="scientific">Cedecea davisae DSM 4568</name>
    <dbReference type="NCBI Taxonomy" id="566551"/>
    <lineage>
        <taxon>Bacteria</taxon>
        <taxon>Pseudomonadati</taxon>
        <taxon>Pseudomonadota</taxon>
        <taxon>Gammaproteobacteria</taxon>
        <taxon>Enterobacterales</taxon>
        <taxon>Enterobacteriaceae</taxon>
        <taxon>Cedecea</taxon>
    </lineage>
</organism>
<accession>S3JCG6</accession>